<keyword evidence="2" id="KW-0732">Signal</keyword>
<evidence type="ECO:0000256" key="1">
    <source>
        <dbReference type="SAM" id="MobiDB-lite"/>
    </source>
</evidence>
<name>A0A2A2KQC7_9BILA</name>
<dbReference type="Gene3D" id="3.40.50.300">
    <property type="entry name" value="P-loop containing nucleotide triphosphate hydrolases"/>
    <property type="match status" value="1"/>
</dbReference>
<feature type="compositionally biased region" description="Basic and acidic residues" evidence="1">
    <location>
        <begin position="267"/>
        <end position="283"/>
    </location>
</feature>
<dbReference type="InterPro" id="IPR027417">
    <property type="entry name" value="P-loop_NTPase"/>
</dbReference>
<gene>
    <name evidence="3" type="ORF">WR25_23452</name>
</gene>
<dbReference type="SUPFAM" id="SSF52540">
    <property type="entry name" value="P-loop containing nucleoside triphosphate hydrolases"/>
    <property type="match status" value="1"/>
</dbReference>
<feature type="compositionally biased region" description="Polar residues" evidence="1">
    <location>
        <begin position="257"/>
        <end position="266"/>
    </location>
</feature>
<proteinExistence type="predicted"/>
<comment type="caution">
    <text evidence="3">The sequence shown here is derived from an EMBL/GenBank/DDBJ whole genome shotgun (WGS) entry which is preliminary data.</text>
</comment>
<dbReference type="AlphaFoldDB" id="A0A2A2KQC7"/>
<dbReference type="Proteomes" id="UP000218231">
    <property type="component" value="Unassembled WGS sequence"/>
</dbReference>
<feature type="chain" id="PRO_5012516751" evidence="2">
    <location>
        <begin position="17"/>
        <end position="393"/>
    </location>
</feature>
<feature type="region of interest" description="Disordered" evidence="1">
    <location>
        <begin position="257"/>
        <end position="291"/>
    </location>
</feature>
<evidence type="ECO:0000313" key="3">
    <source>
        <dbReference type="EMBL" id="PAV76152.1"/>
    </source>
</evidence>
<evidence type="ECO:0000313" key="4">
    <source>
        <dbReference type="Proteomes" id="UP000218231"/>
    </source>
</evidence>
<evidence type="ECO:0000256" key="2">
    <source>
        <dbReference type="SAM" id="SignalP"/>
    </source>
</evidence>
<sequence length="393" mass="43520">MMNLAIFLLLVKCSNACVPTVPDIELPDVSTTTGTDTTVSTPSMTTAITTYMTSDWTSSTITSSLSTSTITSSLSTSTITTSSTTTGHVSDPVACPSCTQVITDETYWNGPEPVDLCADIETYLEANHGPPTITPVPSDPCTETIISAHDTFFVRIEFSIKGVVPKKSTLKFRANILSLGVFDHSDDESDDPLNEVQQKWMSGEISVAVATIAFGMGIDKANAKKGLNDDVKDIQIKALQTEFEKMIEYCEKQRQESLYSRSQRQNGETRESFGYEPKQKKEEEEYSGFENGKEEAVRLKTAVQRREMIVRTVIQDLDDNSPQAGNQLTLNATPAICNPRHSAPTTTRLHSLECNQERDKEWNGIRFLFCFSHLTTMKQCIGILNKGFIDFIL</sequence>
<organism evidence="3 4">
    <name type="scientific">Diploscapter pachys</name>
    <dbReference type="NCBI Taxonomy" id="2018661"/>
    <lineage>
        <taxon>Eukaryota</taxon>
        <taxon>Metazoa</taxon>
        <taxon>Ecdysozoa</taxon>
        <taxon>Nematoda</taxon>
        <taxon>Chromadorea</taxon>
        <taxon>Rhabditida</taxon>
        <taxon>Rhabditina</taxon>
        <taxon>Rhabditomorpha</taxon>
        <taxon>Rhabditoidea</taxon>
        <taxon>Rhabditidae</taxon>
        <taxon>Diploscapter</taxon>
    </lineage>
</organism>
<protein>
    <submittedName>
        <fullName evidence="3">Uncharacterized protein</fullName>
    </submittedName>
</protein>
<dbReference type="EMBL" id="LIAE01007949">
    <property type="protein sequence ID" value="PAV76152.1"/>
    <property type="molecule type" value="Genomic_DNA"/>
</dbReference>
<accession>A0A2A2KQC7</accession>
<feature type="signal peptide" evidence="2">
    <location>
        <begin position="1"/>
        <end position="16"/>
    </location>
</feature>
<reference evidence="3 4" key="1">
    <citation type="journal article" date="2017" name="Curr. Biol.">
        <title>Genome architecture and evolution of a unichromosomal asexual nematode.</title>
        <authorList>
            <person name="Fradin H."/>
            <person name="Zegar C."/>
            <person name="Gutwein M."/>
            <person name="Lucas J."/>
            <person name="Kovtun M."/>
            <person name="Corcoran D."/>
            <person name="Baugh L.R."/>
            <person name="Kiontke K."/>
            <person name="Gunsalus K."/>
            <person name="Fitch D.H."/>
            <person name="Piano F."/>
        </authorList>
    </citation>
    <scope>NUCLEOTIDE SEQUENCE [LARGE SCALE GENOMIC DNA]</scope>
    <source>
        <strain evidence="3">PF1309</strain>
    </source>
</reference>
<keyword evidence="4" id="KW-1185">Reference proteome</keyword>